<reference evidence="10" key="1">
    <citation type="journal article" date="2019" name="Int. J. Syst. Evol. Microbiol.">
        <title>The Global Catalogue of Microorganisms (GCM) 10K type strain sequencing project: providing services to taxonomists for standard genome sequencing and annotation.</title>
        <authorList>
            <consortium name="The Broad Institute Genomics Platform"/>
            <consortium name="The Broad Institute Genome Sequencing Center for Infectious Disease"/>
            <person name="Wu L."/>
            <person name="Ma J."/>
        </authorList>
    </citation>
    <scope>NUCLEOTIDE SEQUENCE [LARGE SCALE GENOMIC DNA]</scope>
    <source>
        <strain evidence="10">CGMCC 1.15304</strain>
    </source>
</reference>
<dbReference type="Proteomes" id="UP001595776">
    <property type="component" value="Unassembled WGS sequence"/>
</dbReference>
<name>A0ABV8U8U0_9PROT</name>
<dbReference type="RefSeq" id="WP_068149636.1">
    <property type="nucleotide sequence ID" value="NZ_JBHSCR010000003.1"/>
</dbReference>
<evidence type="ECO:0000256" key="5">
    <source>
        <dbReference type="ARBA" id="ARBA00023049"/>
    </source>
</evidence>
<protein>
    <submittedName>
        <fullName evidence="9">M16 family metallopeptidase</fullName>
    </submittedName>
</protein>
<feature type="domain" description="Peptidase M16 N-terminal" evidence="7">
    <location>
        <begin position="60"/>
        <end position="179"/>
    </location>
</feature>
<keyword evidence="10" id="KW-1185">Reference proteome</keyword>
<evidence type="ECO:0000259" key="8">
    <source>
        <dbReference type="Pfam" id="PF05193"/>
    </source>
</evidence>
<dbReference type="Pfam" id="PF05193">
    <property type="entry name" value="Peptidase_M16_C"/>
    <property type="match status" value="2"/>
</dbReference>
<feature type="chain" id="PRO_5047421099" evidence="6">
    <location>
        <begin position="21"/>
        <end position="934"/>
    </location>
</feature>
<dbReference type="PANTHER" id="PTHR43690:SF17">
    <property type="entry name" value="PROTEIN YHJJ"/>
    <property type="match status" value="1"/>
</dbReference>
<evidence type="ECO:0000256" key="4">
    <source>
        <dbReference type="ARBA" id="ARBA00022833"/>
    </source>
</evidence>
<comment type="caution">
    <text evidence="9">The sequence shown here is derived from an EMBL/GenBank/DDBJ whole genome shotgun (WGS) entry which is preliminary data.</text>
</comment>
<keyword evidence="4" id="KW-0862">Zinc</keyword>
<accession>A0ABV8U8U0</accession>
<dbReference type="InterPro" id="IPR011765">
    <property type="entry name" value="Pept_M16_N"/>
</dbReference>
<feature type="domain" description="Peptidase M16 C-terminal" evidence="8">
    <location>
        <begin position="662"/>
        <end position="835"/>
    </location>
</feature>
<dbReference type="InterPro" id="IPR007863">
    <property type="entry name" value="Peptidase_M16_C"/>
</dbReference>
<evidence type="ECO:0000313" key="9">
    <source>
        <dbReference type="EMBL" id="MFC4347249.1"/>
    </source>
</evidence>
<keyword evidence="2" id="KW-0645">Protease</keyword>
<feature type="domain" description="Peptidase M16 N-terminal" evidence="7">
    <location>
        <begin position="504"/>
        <end position="626"/>
    </location>
</feature>
<comment type="similarity">
    <text evidence="1">Belongs to the peptidase M16 family.</text>
</comment>
<dbReference type="InterPro" id="IPR050626">
    <property type="entry name" value="Peptidase_M16"/>
</dbReference>
<dbReference type="PROSITE" id="PS51257">
    <property type="entry name" value="PROKAR_LIPOPROTEIN"/>
    <property type="match status" value="1"/>
</dbReference>
<keyword evidence="6" id="KW-0732">Signal</keyword>
<evidence type="ECO:0000256" key="1">
    <source>
        <dbReference type="ARBA" id="ARBA00007261"/>
    </source>
</evidence>
<evidence type="ECO:0000313" key="10">
    <source>
        <dbReference type="Proteomes" id="UP001595776"/>
    </source>
</evidence>
<sequence>MILMNFKSLLLGAVALTALAACQPEEGNTKSQPVAAEVDTSVDLKVDIPFEKFTLDNGLRVIVHEDRKAPIVAVSVWYHVGSKDEPEGKTGFAHLFEHLMFNGSENYDDEFFKPFKAVGATAMNGTTWFDRTNYFQNVPTPALDMALWMESDRMGHLLGAVTQEKLDNQIGVVQNEKRQGDNAPYGLVEYRQLEGLFPVGHPYRHSTIGSMEDLSAASLDDVKGWFKEYYGAANTVIVLAGDIDVETAKEKMNKFFGDIPAGPPLKQHKAWVPTRENNTIEEMVDQKAPQVRVYRNWAVAPRTDMDYAELVLAADVLGGGKNSRLYQALVYKNQLAVSVNVSAQPFELASMFEIQATLKPGVDEAEVQRLIDAEMDKFLAEGPTAEELKRAKTSILAGRIRGLEQIGGFGGKATALARSELYAGDPGFYSNLLDHLNNAGMGEVKEAANKWLGQGYYQLTVRPYPKYQTAESQVDRSKGLPEVGAMPDLTFPEIQEAILSNGMKVVVANRPTVPVVNMALQFDAGYAADAGRPLGTASFALAMLDEGTPTRTSLEVAAELESLGATLSTGSNLDMSNVSMSMLKANMESSLALASDLVRNPAFPQEEIDRLKPRWIQGIAQEKAQPVQLALRTLPPLLYGTGHSYSVPYTGSGTEAAIEGMERSDLVQFHTDWIRPDNAKIFMVGDITLDEATAALEKAFGNWRAPSTPVPSKNVAEVALPSEGRVIVMDKPGSPQSLILAGHLFPSTGDEAYMTQEMASSILGGDFTSRVNMNLREDKGWAYGAYTFTTDARGQRMWLVYAPVQTDKTKESLQELEKEFAAYLGNKPATAEELEVFVADAVNSLPGQFETSGSVLGSLLSNDRFGRSNDYVPSLTAKYKALDIEKIKAAAQANIHPEKLTWLIVGDWSAIKEGISELDLGNVEVWDADGNKVE</sequence>
<dbReference type="Gene3D" id="3.30.830.10">
    <property type="entry name" value="Metalloenzyme, LuxS/M16 peptidase-like"/>
    <property type="match status" value="4"/>
</dbReference>
<dbReference type="EMBL" id="JBHSCR010000003">
    <property type="protein sequence ID" value="MFC4347249.1"/>
    <property type="molecule type" value="Genomic_DNA"/>
</dbReference>
<feature type="domain" description="Peptidase M16 C-terminal" evidence="8">
    <location>
        <begin position="218"/>
        <end position="394"/>
    </location>
</feature>
<evidence type="ECO:0000256" key="2">
    <source>
        <dbReference type="ARBA" id="ARBA00022670"/>
    </source>
</evidence>
<evidence type="ECO:0000256" key="6">
    <source>
        <dbReference type="SAM" id="SignalP"/>
    </source>
</evidence>
<feature type="signal peptide" evidence="6">
    <location>
        <begin position="1"/>
        <end position="20"/>
    </location>
</feature>
<dbReference type="Pfam" id="PF00675">
    <property type="entry name" value="Peptidase_M16"/>
    <property type="match status" value="2"/>
</dbReference>
<gene>
    <name evidence="9" type="ORF">ACFO5Q_05270</name>
</gene>
<organism evidence="9 10">
    <name type="scientific">Kordiimonas lipolytica</name>
    <dbReference type="NCBI Taxonomy" id="1662421"/>
    <lineage>
        <taxon>Bacteria</taxon>
        <taxon>Pseudomonadati</taxon>
        <taxon>Pseudomonadota</taxon>
        <taxon>Alphaproteobacteria</taxon>
        <taxon>Kordiimonadales</taxon>
        <taxon>Kordiimonadaceae</taxon>
        <taxon>Kordiimonas</taxon>
    </lineage>
</organism>
<dbReference type="PANTHER" id="PTHR43690">
    <property type="entry name" value="NARDILYSIN"/>
    <property type="match status" value="1"/>
</dbReference>
<proteinExistence type="inferred from homology"/>
<evidence type="ECO:0000259" key="7">
    <source>
        <dbReference type="Pfam" id="PF00675"/>
    </source>
</evidence>
<evidence type="ECO:0000256" key="3">
    <source>
        <dbReference type="ARBA" id="ARBA00022801"/>
    </source>
</evidence>
<dbReference type="InterPro" id="IPR011249">
    <property type="entry name" value="Metalloenz_LuxS/M16"/>
</dbReference>
<keyword evidence="3" id="KW-0378">Hydrolase</keyword>
<keyword evidence="5" id="KW-0482">Metalloprotease</keyword>
<dbReference type="SUPFAM" id="SSF63411">
    <property type="entry name" value="LuxS/MPP-like metallohydrolase"/>
    <property type="match status" value="4"/>
</dbReference>